<reference evidence="2" key="3">
    <citation type="submission" date="2015-04" db="UniProtKB">
        <authorList>
            <consortium name="EnsemblPlants"/>
        </authorList>
    </citation>
    <scope>IDENTIFICATION</scope>
    <source>
        <strain evidence="2">cv. Jemalong A17</strain>
    </source>
</reference>
<dbReference type="PaxDb" id="3880-AES69299"/>
<dbReference type="AlphaFoldDB" id="G7J1S7"/>
<dbReference type="EMBL" id="CM001219">
    <property type="protein sequence ID" value="AES69299.1"/>
    <property type="molecule type" value="Genomic_DNA"/>
</dbReference>
<organism evidence="1 3">
    <name type="scientific">Medicago truncatula</name>
    <name type="common">Barrel medic</name>
    <name type="synonym">Medicago tribuloides</name>
    <dbReference type="NCBI Taxonomy" id="3880"/>
    <lineage>
        <taxon>Eukaryota</taxon>
        <taxon>Viridiplantae</taxon>
        <taxon>Streptophyta</taxon>
        <taxon>Embryophyta</taxon>
        <taxon>Tracheophyta</taxon>
        <taxon>Spermatophyta</taxon>
        <taxon>Magnoliopsida</taxon>
        <taxon>eudicotyledons</taxon>
        <taxon>Gunneridae</taxon>
        <taxon>Pentapetalae</taxon>
        <taxon>rosids</taxon>
        <taxon>fabids</taxon>
        <taxon>Fabales</taxon>
        <taxon>Fabaceae</taxon>
        <taxon>Papilionoideae</taxon>
        <taxon>50 kb inversion clade</taxon>
        <taxon>NPAAA clade</taxon>
        <taxon>Hologalegina</taxon>
        <taxon>IRL clade</taxon>
        <taxon>Trifolieae</taxon>
        <taxon>Medicago</taxon>
    </lineage>
</organism>
<protein>
    <submittedName>
        <fullName evidence="1 2">Uncharacterized protein</fullName>
    </submittedName>
</protein>
<name>G7J1S7_MEDTR</name>
<evidence type="ECO:0000313" key="1">
    <source>
        <dbReference type="EMBL" id="AES69299.1"/>
    </source>
</evidence>
<gene>
    <name evidence="1" type="ordered locus">MTR_3g027100</name>
</gene>
<sequence length="74" mass="8454">MVFIIRNAKLGKIGQGCLIKDDELDFQFKKSNDTSENTALKDISSSMCLVCILRISSREREIVLKLYTYMIGFT</sequence>
<reference evidence="1 3" key="2">
    <citation type="journal article" date="2014" name="BMC Genomics">
        <title>An improved genome release (version Mt4.0) for the model legume Medicago truncatula.</title>
        <authorList>
            <person name="Tang H."/>
            <person name="Krishnakumar V."/>
            <person name="Bidwell S."/>
            <person name="Rosen B."/>
            <person name="Chan A."/>
            <person name="Zhou S."/>
            <person name="Gentzbittel L."/>
            <person name="Childs K.L."/>
            <person name="Yandell M."/>
            <person name="Gundlach H."/>
            <person name="Mayer K.F."/>
            <person name="Schwartz D.C."/>
            <person name="Town C.D."/>
        </authorList>
    </citation>
    <scope>GENOME REANNOTATION</scope>
    <source>
        <strain evidence="2 3">cv. Jemalong A17</strain>
    </source>
</reference>
<reference evidence="1 3" key="1">
    <citation type="journal article" date="2011" name="Nature">
        <title>The Medicago genome provides insight into the evolution of rhizobial symbioses.</title>
        <authorList>
            <person name="Young N.D."/>
            <person name="Debelle F."/>
            <person name="Oldroyd G.E."/>
            <person name="Geurts R."/>
            <person name="Cannon S.B."/>
            <person name="Udvardi M.K."/>
            <person name="Benedito V.A."/>
            <person name="Mayer K.F."/>
            <person name="Gouzy J."/>
            <person name="Schoof H."/>
            <person name="Van de Peer Y."/>
            <person name="Proost S."/>
            <person name="Cook D.R."/>
            <person name="Meyers B.C."/>
            <person name="Spannagl M."/>
            <person name="Cheung F."/>
            <person name="De Mita S."/>
            <person name="Krishnakumar V."/>
            <person name="Gundlach H."/>
            <person name="Zhou S."/>
            <person name="Mudge J."/>
            <person name="Bharti A.K."/>
            <person name="Murray J.D."/>
            <person name="Naoumkina M.A."/>
            <person name="Rosen B."/>
            <person name="Silverstein K.A."/>
            <person name="Tang H."/>
            <person name="Rombauts S."/>
            <person name="Zhao P.X."/>
            <person name="Zhou P."/>
            <person name="Barbe V."/>
            <person name="Bardou P."/>
            <person name="Bechner M."/>
            <person name="Bellec A."/>
            <person name="Berger A."/>
            <person name="Berges H."/>
            <person name="Bidwell S."/>
            <person name="Bisseling T."/>
            <person name="Choisne N."/>
            <person name="Couloux A."/>
            <person name="Denny R."/>
            <person name="Deshpande S."/>
            <person name="Dai X."/>
            <person name="Doyle J.J."/>
            <person name="Dudez A.M."/>
            <person name="Farmer A.D."/>
            <person name="Fouteau S."/>
            <person name="Franken C."/>
            <person name="Gibelin C."/>
            <person name="Gish J."/>
            <person name="Goldstein S."/>
            <person name="Gonzalez A.J."/>
            <person name="Green P.J."/>
            <person name="Hallab A."/>
            <person name="Hartog M."/>
            <person name="Hua A."/>
            <person name="Humphray S.J."/>
            <person name="Jeong D.H."/>
            <person name="Jing Y."/>
            <person name="Jocker A."/>
            <person name="Kenton S.M."/>
            <person name="Kim D.J."/>
            <person name="Klee K."/>
            <person name="Lai H."/>
            <person name="Lang C."/>
            <person name="Lin S."/>
            <person name="Macmil S.L."/>
            <person name="Magdelenat G."/>
            <person name="Matthews L."/>
            <person name="McCorrison J."/>
            <person name="Monaghan E.L."/>
            <person name="Mun J.H."/>
            <person name="Najar F.Z."/>
            <person name="Nicholson C."/>
            <person name="Noirot C."/>
            <person name="O'Bleness M."/>
            <person name="Paule C.R."/>
            <person name="Poulain J."/>
            <person name="Prion F."/>
            <person name="Qin B."/>
            <person name="Qu C."/>
            <person name="Retzel E.F."/>
            <person name="Riddle C."/>
            <person name="Sallet E."/>
            <person name="Samain S."/>
            <person name="Samson N."/>
            <person name="Sanders I."/>
            <person name="Saurat O."/>
            <person name="Scarpelli C."/>
            <person name="Schiex T."/>
            <person name="Segurens B."/>
            <person name="Severin A.J."/>
            <person name="Sherrier D.J."/>
            <person name="Shi R."/>
            <person name="Sims S."/>
            <person name="Singer S.R."/>
            <person name="Sinharoy S."/>
            <person name="Sterck L."/>
            <person name="Viollet A."/>
            <person name="Wang B.B."/>
            <person name="Wang K."/>
            <person name="Wang M."/>
            <person name="Wang X."/>
            <person name="Warfsmann J."/>
            <person name="Weissenbach J."/>
            <person name="White D.D."/>
            <person name="White J.D."/>
            <person name="Wiley G.B."/>
            <person name="Wincker P."/>
            <person name="Xing Y."/>
            <person name="Yang L."/>
            <person name="Yao Z."/>
            <person name="Ying F."/>
            <person name="Zhai J."/>
            <person name="Zhou L."/>
            <person name="Zuber A."/>
            <person name="Denarie J."/>
            <person name="Dixon R.A."/>
            <person name="May G.D."/>
            <person name="Schwartz D.C."/>
            <person name="Rogers J."/>
            <person name="Quetier F."/>
            <person name="Town C.D."/>
            <person name="Roe B.A."/>
        </authorList>
    </citation>
    <scope>NUCLEOTIDE SEQUENCE [LARGE SCALE GENOMIC DNA]</scope>
    <source>
        <strain evidence="1">A17</strain>
        <strain evidence="2 3">cv. Jemalong A17</strain>
    </source>
</reference>
<evidence type="ECO:0000313" key="2">
    <source>
        <dbReference type="EnsemblPlants" id="AES69299"/>
    </source>
</evidence>
<proteinExistence type="predicted"/>
<evidence type="ECO:0000313" key="3">
    <source>
        <dbReference type="Proteomes" id="UP000002051"/>
    </source>
</evidence>
<dbReference type="Proteomes" id="UP000002051">
    <property type="component" value="Chromosome 3"/>
</dbReference>
<dbReference type="HOGENOM" id="CLU_2691466_0_0_1"/>
<dbReference type="EnsemblPlants" id="AES69299">
    <property type="protein sequence ID" value="AES69299"/>
    <property type="gene ID" value="MTR_3g027100"/>
</dbReference>
<accession>G7J1S7</accession>
<keyword evidence="3" id="KW-1185">Reference proteome</keyword>